<sequence>MAYTHPIWNSYLIKRQGFLCFSIRGKSMLLAKSNGVSLSEHTKGLLKQARILFEVANFPEDLKKLIEFAIFFHDVGKVHPEFQKKVGNKVKDSLPEVPHSLFSLVFMDMLKLKRIFEKEIKILRSAVAFHHHNDTIRSIVLNGDKENFPKAMKSLKENESLREKLLKLLQEEMKEFEEFAEYIGYSAYLNYNGQSLRDDLIYPYARYYEEEKLNKLTVVLGTLMRVDHFTSYIQKENIDEPIERKPVEYGVVEKAIGERLGCNIWQFEKLKRDKNIILIAPTGAGKTEYAFLWGAGTKMFFTLPLKNQVNSIYDRAKAVFKDENVGLLHSDADLKLLNSDDVKEGERERIIELSHYLSYPVIVATGDQIFPSALRYPGYERIYATLSYSRLVIDEVQAYNPKAVACIVKLCKDISKLGGKFLLMTATLPSFVRKELENLEDLEIIDLYEEYSDTIKHRIQMVDEPMESLTDRILRSAREGKRVAVILNTVSKAQDIYKRLKEKDKDIYIEILHSRYTRKDKEMKYTGDNKDEKKKAILEEFKNPKPENEKTPKILVATQIVEASLDIDVDVLFTELAPIDALIQRMGRVARRKRKESLDLQEPNVIITKPSGVGRVYLKELLDKSLQLLKGIDYLPEIKKRDLVEGLYKELENSNSESSYIQEFKDAIKLLNAGYNEIKKDDAQKFFREILSVPVIPKSMEENFIEAIKGLGENIKYTEFKKDILANFVVDLDYRYVRNGIKADYLASHNKKLKDWLRDMYVVNYRYDKELGLLISEGLDGP</sequence>
<dbReference type="GO" id="GO:0016787">
    <property type="term" value="F:hydrolase activity"/>
    <property type="evidence" value="ECO:0007669"/>
    <property type="project" value="UniProtKB-KW"/>
</dbReference>
<feature type="domain" description="Helicase ATP-binding" evidence="10">
    <location>
        <begin position="267"/>
        <end position="446"/>
    </location>
</feature>
<evidence type="ECO:0000256" key="1">
    <source>
        <dbReference type="ARBA" id="ARBA00006847"/>
    </source>
</evidence>
<dbReference type="Gene3D" id="1.10.3210.30">
    <property type="match status" value="1"/>
</dbReference>
<evidence type="ECO:0000256" key="9">
    <source>
        <dbReference type="ARBA" id="ARBA00023118"/>
    </source>
</evidence>
<keyword evidence="3" id="KW-0540">Nuclease</keyword>
<proteinExistence type="inferred from homology"/>
<dbReference type="SMART" id="SM00487">
    <property type="entry name" value="DEXDc"/>
    <property type="match status" value="1"/>
</dbReference>
<feature type="domain" description="Helicase C-terminal" evidence="11">
    <location>
        <begin position="468"/>
        <end position="655"/>
    </location>
</feature>
<evidence type="ECO:0000256" key="4">
    <source>
        <dbReference type="ARBA" id="ARBA00022723"/>
    </source>
</evidence>
<evidence type="ECO:0000259" key="10">
    <source>
        <dbReference type="PROSITE" id="PS51192"/>
    </source>
</evidence>
<evidence type="ECO:0000256" key="5">
    <source>
        <dbReference type="ARBA" id="ARBA00022741"/>
    </source>
</evidence>
<keyword evidence="9" id="KW-0051">Antiviral defense</keyword>
<comment type="similarity">
    <text evidence="1">In the N-terminal section; belongs to the CRISPR-associated nuclease Cas3-HD family.</text>
</comment>
<organism evidence="13">
    <name type="scientific">Hydrogenobacter sp</name>
    <dbReference type="NCBI Taxonomy" id="2152829"/>
    <lineage>
        <taxon>Bacteria</taxon>
        <taxon>Pseudomonadati</taxon>
        <taxon>Aquificota</taxon>
        <taxon>Aquificia</taxon>
        <taxon>Aquificales</taxon>
        <taxon>Aquificaceae</taxon>
        <taxon>Hydrogenobacter</taxon>
    </lineage>
</organism>
<dbReference type="NCBIfam" id="TIGR01596">
    <property type="entry name" value="cas3_HD"/>
    <property type="match status" value="1"/>
</dbReference>
<dbReference type="SMART" id="SM00490">
    <property type="entry name" value="HELICc"/>
    <property type="match status" value="1"/>
</dbReference>
<evidence type="ECO:0000256" key="7">
    <source>
        <dbReference type="ARBA" id="ARBA00022806"/>
    </source>
</evidence>
<dbReference type="PROSITE" id="PS51192">
    <property type="entry name" value="HELICASE_ATP_BIND_1"/>
    <property type="match status" value="1"/>
</dbReference>
<keyword evidence="6" id="KW-0378">Hydrolase</keyword>
<dbReference type="InterPro" id="IPR027417">
    <property type="entry name" value="P-loop_NTPase"/>
</dbReference>
<dbReference type="SUPFAM" id="SSF52540">
    <property type="entry name" value="P-loop containing nucleoside triphosphate hydrolases"/>
    <property type="match status" value="1"/>
</dbReference>
<dbReference type="InterPro" id="IPR050547">
    <property type="entry name" value="DEAD_box_RNA_helicases"/>
</dbReference>
<dbReference type="InterPro" id="IPR054712">
    <property type="entry name" value="Cas3-like_dom"/>
</dbReference>
<keyword evidence="8" id="KW-0067">ATP-binding</keyword>
<dbReference type="PANTHER" id="PTHR47963">
    <property type="entry name" value="DEAD-BOX ATP-DEPENDENT RNA HELICASE 47, MITOCHONDRIAL"/>
    <property type="match status" value="1"/>
</dbReference>
<dbReference type="GO" id="GO:0051607">
    <property type="term" value="P:defense response to virus"/>
    <property type="evidence" value="ECO:0007669"/>
    <property type="project" value="UniProtKB-KW"/>
</dbReference>
<evidence type="ECO:0000256" key="8">
    <source>
        <dbReference type="ARBA" id="ARBA00022840"/>
    </source>
</evidence>
<keyword evidence="4" id="KW-0479">Metal-binding</keyword>
<feature type="domain" description="HD Cas3-type" evidence="12">
    <location>
        <begin position="31"/>
        <end position="229"/>
    </location>
</feature>
<evidence type="ECO:0000256" key="6">
    <source>
        <dbReference type="ARBA" id="ARBA00022801"/>
    </source>
</evidence>
<evidence type="ECO:0000256" key="3">
    <source>
        <dbReference type="ARBA" id="ARBA00022722"/>
    </source>
</evidence>
<evidence type="ECO:0000259" key="12">
    <source>
        <dbReference type="PROSITE" id="PS51643"/>
    </source>
</evidence>
<dbReference type="CDD" id="cd09641">
    <property type="entry name" value="Cas3''_I"/>
    <property type="match status" value="1"/>
</dbReference>
<evidence type="ECO:0000259" key="11">
    <source>
        <dbReference type="PROSITE" id="PS51194"/>
    </source>
</evidence>
<dbReference type="InterPro" id="IPR011545">
    <property type="entry name" value="DEAD/DEAH_box_helicase_dom"/>
</dbReference>
<protein>
    <submittedName>
        <fullName evidence="13">CRISPR-associated helicase Cas3</fullName>
    </submittedName>
</protein>
<name>A0A7C2VEM9_9AQUI</name>
<dbReference type="InterPro" id="IPR014001">
    <property type="entry name" value="Helicase_ATP-bd"/>
</dbReference>
<evidence type="ECO:0000313" key="13">
    <source>
        <dbReference type="EMBL" id="HEW45155.1"/>
    </source>
</evidence>
<dbReference type="InterPro" id="IPR038257">
    <property type="entry name" value="CRISPR-assoc_Cas3_HD_sf"/>
</dbReference>
<dbReference type="EMBL" id="DSFP01000010">
    <property type="protein sequence ID" value="HEW45155.1"/>
    <property type="molecule type" value="Genomic_DNA"/>
</dbReference>
<dbReference type="Pfam" id="PF00270">
    <property type="entry name" value="DEAD"/>
    <property type="match status" value="1"/>
</dbReference>
<dbReference type="GO" id="GO:0004518">
    <property type="term" value="F:nuclease activity"/>
    <property type="evidence" value="ECO:0007669"/>
    <property type="project" value="UniProtKB-KW"/>
</dbReference>
<dbReference type="GO" id="GO:0003723">
    <property type="term" value="F:RNA binding"/>
    <property type="evidence" value="ECO:0007669"/>
    <property type="project" value="TreeGrafter"/>
</dbReference>
<dbReference type="InterPro" id="IPR001650">
    <property type="entry name" value="Helicase_C-like"/>
</dbReference>
<dbReference type="PROSITE" id="PS51643">
    <property type="entry name" value="HD_CAS3"/>
    <property type="match status" value="1"/>
</dbReference>
<accession>A0A7C2VEM9</accession>
<dbReference type="Gene3D" id="3.40.50.300">
    <property type="entry name" value="P-loop containing nucleotide triphosphate hydrolases"/>
    <property type="match status" value="2"/>
</dbReference>
<comment type="similarity">
    <text evidence="2">In the central section; belongs to the CRISPR-associated helicase Cas3 family.</text>
</comment>
<evidence type="ECO:0000256" key="2">
    <source>
        <dbReference type="ARBA" id="ARBA00009046"/>
    </source>
</evidence>
<dbReference type="AlphaFoldDB" id="A0A7C2VEM9"/>
<dbReference type="Pfam" id="PF18019">
    <property type="entry name" value="Cas3_HD"/>
    <property type="match status" value="1"/>
</dbReference>
<keyword evidence="7" id="KW-0347">Helicase</keyword>
<dbReference type="InterPro" id="IPR006474">
    <property type="entry name" value="Helicase_Cas3_CRISPR-ass_core"/>
</dbReference>
<comment type="caution">
    <text evidence="13">The sequence shown here is derived from an EMBL/GenBank/DDBJ whole genome shotgun (WGS) entry which is preliminary data.</text>
</comment>
<reference evidence="13" key="1">
    <citation type="journal article" date="2020" name="mSystems">
        <title>Genome- and Community-Level Interaction Insights into Carbon Utilization and Element Cycling Functions of Hydrothermarchaeota in Hydrothermal Sediment.</title>
        <authorList>
            <person name="Zhou Z."/>
            <person name="Liu Y."/>
            <person name="Xu W."/>
            <person name="Pan J."/>
            <person name="Luo Z.H."/>
            <person name="Li M."/>
        </authorList>
    </citation>
    <scope>NUCLEOTIDE SEQUENCE [LARGE SCALE GENOMIC DNA]</scope>
    <source>
        <strain evidence="13">SpSt-132</strain>
    </source>
</reference>
<dbReference type="InterPro" id="IPR006483">
    <property type="entry name" value="CRISPR-assoc_Cas3_HD"/>
</dbReference>
<dbReference type="GO" id="GO:0003724">
    <property type="term" value="F:RNA helicase activity"/>
    <property type="evidence" value="ECO:0007669"/>
    <property type="project" value="TreeGrafter"/>
</dbReference>
<dbReference type="GO" id="GO:0046872">
    <property type="term" value="F:metal ion binding"/>
    <property type="evidence" value="ECO:0007669"/>
    <property type="project" value="UniProtKB-KW"/>
</dbReference>
<keyword evidence="5" id="KW-0547">Nucleotide-binding</keyword>
<dbReference type="PROSITE" id="PS51194">
    <property type="entry name" value="HELICASE_CTER"/>
    <property type="match status" value="1"/>
</dbReference>
<dbReference type="PANTHER" id="PTHR47963:SF9">
    <property type="entry name" value="CRISPR-ASSOCIATED ENDONUCLEASE_HELICASE CAS3"/>
    <property type="match status" value="1"/>
</dbReference>
<gene>
    <name evidence="13" type="primary">cas3</name>
    <name evidence="13" type="ORF">ENO47_00535</name>
</gene>
<dbReference type="GO" id="GO:0005524">
    <property type="term" value="F:ATP binding"/>
    <property type="evidence" value="ECO:0007669"/>
    <property type="project" value="UniProtKB-KW"/>
</dbReference>
<dbReference type="Pfam" id="PF22590">
    <property type="entry name" value="Cas3-like_C_2"/>
    <property type="match status" value="1"/>
</dbReference>
<dbReference type="NCBIfam" id="TIGR01587">
    <property type="entry name" value="cas3_core"/>
    <property type="match status" value="1"/>
</dbReference>